<evidence type="ECO:0000259" key="4">
    <source>
        <dbReference type="PROSITE" id="PS50887"/>
    </source>
</evidence>
<evidence type="ECO:0000259" key="2">
    <source>
        <dbReference type="PROSITE" id="PS50883"/>
    </source>
</evidence>
<dbReference type="Proteomes" id="UP000583556">
    <property type="component" value="Unassembled WGS sequence"/>
</dbReference>
<dbReference type="PROSITE" id="PS50887">
    <property type="entry name" value="GGDEF"/>
    <property type="match status" value="1"/>
</dbReference>
<gene>
    <name evidence="5" type="ORF">HHL27_04375</name>
</gene>
<dbReference type="CDD" id="cd01948">
    <property type="entry name" value="EAL"/>
    <property type="match status" value="1"/>
</dbReference>
<dbReference type="Pfam" id="PF00563">
    <property type="entry name" value="EAL"/>
    <property type="match status" value="1"/>
</dbReference>
<dbReference type="SUPFAM" id="SSF141868">
    <property type="entry name" value="EAL domain-like"/>
    <property type="match status" value="1"/>
</dbReference>
<dbReference type="PANTHER" id="PTHR44757:SF2">
    <property type="entry name" value="BIOFILM ARCHITECTURE MAINTENANCE PROTEIN MBAA"/>
    <property type="match status" value="1"/>
</dbReference>
<dbReference type="PROSITE" id="PS50885">
    <property type="entry name" value="HAMP"/>
    <property type="match status" value="1"/>
</dbReference>
<keyword evidence="1" id="KW-0472">Membrane</keyword>
<dbReference type="InterPro" id="IPR043128">
    <property type="entry name" value="Rev_trsase/Diguanyl_cyclase"/>
</dbReference>
<dbReference type="SMART" id="SM00304">
    <property type="entry name" value="HAMP"/>
    <property type="match status" value="1"/>
</dbReference>
<dbReference type="SMART" id="SM00052">
    <property type="entry name" value="EAL"/>
    <property type="match status" value="1"/>
</dbReference>
<dbReference type="RefSeq" id="WP_169492185.1">
    <property type="nucleotide sequence ID" value="NZ_JABBGM010000002.1"/>
</dbReference>
<dbReference type="InterPro" id="IPR052155">
    <property type="entry name" value="Biofilm_reg_signaling"/>
</dbReference>
<dbReference type="Pfam" id="PF00990">
    <property type="entry name" value="GGDEF"/>
    <property type="match status" value="1"/>
</dbReference>
<dbReference type="InterPro" id="IPR029150">
    <property type="entry name" value="dCache_3"/>
</dbReference>
<dbReference type="Gene3D" id="3.30.70.270">
    <property type="match status" value="1"/>
</dbReference>
<keyword evidence="1" id="KW-0812">Transmembrane</keyword>
<accession>A0A7Y0G9K2</accession>
<feature type="domain" description="EAL" evidence="2">
    <location>
        <begin position="523"/>
        <end position="773"/>
    </location>
</feature>
<dbReference type="CDD" id="cd06225">
    <property type="entry name" value="HAMP"/>
    <property type="match status" value="1"/>
</dbReference>
<dbReference type="InterPro" id="IPR003660">
    <property type="entry name" value="HAMP_dom"/>
</dbReference>
<dbReference type="InterPro" id="IPR001633">
    <property type="entry name" value="EAL_dom"/>
</dbReference>
<dbReference type="PANTHER" id="PTHR44757">
    <property type="entry name" value="DIGUANYLATE CYCLASE DGCP"/>
    <property type="match status" value="1"/>
</dbReference>
<dbReference type="GO" id="GO:0016020">
    <property type="term" value="C:membrane"/>
    <property type="evidence" value="ECO:0007669"/>
    <property type="project" value="InterPro"/>
</dbReference>
<evidence type="ECO:0000313" key="5">
    <source>
        <dbReference type="EMBL" id="NML92904.1"/>
    </source>
</evidence>
<feature type="transmembrane region" description="Helical" evidence="1">
    <location>
        <begin position="274"/>
        <end position="294"/>
    </location>
</feature>
<dbReference type="SMART" id="SM00267">
    <property type="entry name" value="GGDEF"/>
    <property type="match status" value="1"/>
</dbReference>
<feature type="domain" description="HAMP" evidence="3">
    <location>
        <begin position="296"/>
        <end position="347"/>
    </location>
</feature>
<dbReference type="PROSITE" id="PS50883">
    <property type="entry name" value="EAL"/>
    <property type="match status" value="1"/>
</dbReference>
<dbReference type="Pfam" id="PF00672">
    <property type="entry name" value="HAMP"/>
    <property type="match status" value="1"/>
</dbReference>
<proteinExistence type="predicted"/>
<dbReference type="EMBL" id="JABBGM010000002">
    <property type="protein sequence ID" value="NML92904.1"/>
    <property type="molecule type" value="Genomic_DNA"/>
</dbReference>
<reference evidence="5 6" key="1">
    <citation type="submission" date="2020-04" db="EMBL/GenBank/DDBJ databases">
        <title>Novosphingobium sp. TW-4 isolated from soil.</title>
        <authorList>
            <person name="Dahal R.H."/>
            <person name="Chaudhary D.K."/>
        </authorList>
    </citation>
    <scope>NUCLEOTIDE SEQUENCE [LARGE SCALE GENOMIC DNA]</scope>
    <source>
        <strain evidence="5 6">TW-4</strain>
    </source>
</reference>
<comment type="caution">
    <text evidence="5">The sequence shown here is derived from an EMBL/GenBank/DDBJ whole genome shotgun (WGS) entry which is preliminary data.</text>
</comment>
<dbReference type="GO" id="GO:0007165">
    <property type="term" value="P:signal transduction"/>
    <property type="evidence" value="ECO:0007669"/>
    <property type="project" value="InterPro"/>
</dbReference>
<organism evidence="5 6">
    <name type="scientific">Novosphingobium olei</name>
    <dbReference type="NCBI Taxonomy" id="2728851"/>
    <lineage>
        <taxon>Bacteria</taxon>
        <taxon>Pseudomonadati</taxon>
        <taxon>Pseudomonadota</taxon>
        <taxon>Alphaproteobacteria</taxon>
        <taxon>Sphingomonadales</taxon>
        <taxon>Sphingomonadaceae</taxon>
        <taxon>Novosphingobium</taxon>
    </lineage>
</organism>
<dbReference type="SUPFAM" id="SSF55073">
    <property type="entry name" value="Nucleotide cyclase"/>
    <property type="match status" value="1"/>
</dbReference>
<dbReference type="InterPro" id="IPR000160">
    <property type="entry name" value="GGDEF_dom"/>
</dbReference>
<protein>
    <submittedName>
        <fullName evidence="5">EAL domain-containing protein</fullName>
    </submittedName>
</protein>
<dbReference type="Gene3D" id="6.10.340.10">
    <property type="match status" value="1"/>
</dbReference>
<dbReference type="InterPro" id="IPR029787">
    <property type="entry name" value="Nucleotide_cyclase"/>
</dbReference>
<dbReference type="InterPro" id="IPR035919">
    <property type="entry name" value="EAL_sf"/>
</dbReference>
<dbReference type="CDD" id="cd01949">
    <property type="entry name" value="GGDEF"/>
    <property type="match status" value="1"/>
</dbReference>
<evidence type="ECO:0000256" key="1">
    <source>
        <dbReference type="SAM" id="Phobius"/>
    </source>
</evidence>
<name>A0A7Y0G9K2_9SPHN</name>
<dbReference type="AlphaFoldDB" id="A0A7Y0G9K2"/>
<dbReference type="Gene3D" id="3.20.20.450">
    <property type="entry name" value="EAL domain"/>
    <property type="match status" value="1"/>
</dbReference>
<evidence type="ECO:0000259" key="3">
    <source>
        <dbReference type="PROSITE" id="PS50885"/>
    </source>
</evidence>
<evidence type="ECO:0000313" key="6">
    <source>
        <dbReference type="Proteomes" id="UP000583556"/>
    </source>
</evidence>
<keyword evidence="1" id="KW-1133">Transmembrane helix</keyword>
<feature type="domain" description="GGDEF" evidence="4">
    <location>
        <begin position="382"/>
        <end position="514"/>
    </location>
</feature>
<feature type="transmembrane region" description="Helical" evidence="1">
    <location>
        <begin position="32"/>
        <end position="55"/>
    </location>
</feature>
<sequence>MNRRAGSPLDRLVRAVRGFVALRVRTLGSRIALLYVALLAVVMAVTIAVASSGIARFARETAERDLAANARVFDQIIATRQKQLADSGEVVAHDFGFREAFATGDAPTLVSALQSLRDRAGASEAAIVQLDGSVIASGPGHPINGAALLNRLENGADRGVIRLGRAQALAAAVPIEMPDLAGWLVLAKTLGPADMAQLARLSAVPVEARVVDRAELGNGLGAVALGRIAEVEGSRGGKLVRVSAVASLQDGSAPRLVLAHSLEAAMARYTMLRIVLALIGMIGLIAGAIAAIRLSRGIARPLRSLADAARAYGEGAVSKVRVEGAAEVRSLALSFNSMVDAVEEREQQIMHASLHDVLTGLPNRRFFIEKLDRAVARQNAQHRTLVAFIDIDDFKAINDAMGHPVGDELLRTVALALQDRFPDAMVARFGGDEFGLLLPGLDPASDCTALARVLETGLNREMVIDGRSILVSASVGIAIGPQDADTADALLKCADLALYRAKSDGKGAYHFFEPELDAEASRRRRMEIDLRHAIRDGDFELYFQPLFSISQNRVKGFEALMRWPHKEHGMVSPTVFIPIAEESGLIVQLGEWALREACRQAAQWPDDISVAVNISPRQLVADGLATCVTQTLAQTGLPAARLELEITESVFIGNVEKTLKILHSLQALGVRVALDDFGTGYSSLSYLRSFPFNKIKIDQSFVRALGEGDSARAIVRAITTLADALDMETLAEGVETQEWLDTLRSEGCDMIQGYLISRPVPGRDVARLLAVQNGSEARRAAG</sequence>
<dbReference type="NCBIfam" id="TIGR00254">
    <property type="entry name" value="GGDEF"/>
    <property type="match status" value="1"/>
</dbReference>
<dbReference type="Pfam" id="PF14827">
    <property type="entry name" value="dCache_3"/>
    <property type="match status" value="1"/>
</dbReference>
<keyword evidence="6" id="KW-1185">Reference proteome</keyword>